<dbReference type="RefSeq" id="WP_042504574.1">
    <property type="nucleotide sequence ID" value="NZ_BBNQ01000007.1"/>
</dbReference>
<organism evidence="4 5">
    <name type="scientific">Algibacter lectus</name>
    <dbReference type="NCBI Taxonomy" id="221126"/>
    <lineage>
        <taxon>Bacteria</taxon>
        <taxon>Pseudomonadati</taxon>
        <taxon>Bacteroidota</taxon>
        <taxon>Flavobacteriia</taxon>
        <taxon>Flavobacteriales</taxon>
        <taxon>Flavobacteriaceae</taxon>
        <taxon>Algibacter</taxon>
    </lineage>
</organism>
<name>A0A090W577_9FLAO</name>
<reference evidence="4 5" key="1">
    <citation type="journal article" date="2014" name="Genome Announc.">
        <title>Draft Genome Sequences of Marine Flavobacterium Algibacter lectus Strains SS8 and NR4.</title>
        <authorList>
            <person name="Takatani N."/>
            <person name="Nakanishi M."/>
            <person name="Meirelles P."/>
            <person name="Mino S."/>
            <person name="Suda W."/>
            <person name="Oshima K."/>
            <person name="Hattori M."/>
            <person name="Ohkuma M."/>
            <person name="Hosokawa M."/>
            <person name="Miyashita K."/>
            <person name="Thompson F.L."/>
            <person name="Niwa A."/>
            <person name="Sawabe T."/>
            <person name="Sawabe T."/>
        </authorList>
    </citation>
    <scope>NUCLEOTIDE SEQUENCE [LARGE SCALE GENOMIC DNA]</scope>
    <source>
        <strain evidence="4 5">JCM 19300</strain>
    </source>
</reference>
<evidence type="ECO:0000256" key="2">
    <source>
        <dbReference type="SAM" id="SignalP"/>
    </source>
</evidence>
<dbReference type="InterPro" id="IPR026444">
    <property type="entry name" value="Secre_tail"/>
</dbReference>
<evidence type="ECO:0000313" key="5">
    <source>
        <dbReference type="Proteomes" id="UP000029644"/>
    </source>
</evidence>
<sequence length="267" mass="28580">MIKKLLVTSCLIMGSLAYGQYAMDFESGTLTPIVRAGAAAQATAVNASNPSTSGINSSATAFQITLTDTAPAWRWLAIQNPGGTYGATDGTWYKFKFLSANETAVDIQLEPWFGGVRYLTNTVSLSGLTANTWYEVEFNFEDALRESDGSTAAGAEPGYLSRLDIKLNATGTYDGDVFYIDDIQQNTNVTLSTAKTEAINQLAVYPNPTRGEVNIVSPGVTIKTVEVYNVVGALVGASTDLTNFKSGVYFLKLNTDAGSVTKRIVKQ</sequence>
<dbReference type="Pfam" id="PF18962">
    <property type="entry name" value="Por_Secre_tail"/>
    <property type="match status" value="1"/>
</dbReference>
<proteinExistence type="predicted"/>
<protein>
    <recommendedName>
        <fullName evidence="3">Secretion system C-terminal sorting domain-containing protein</fullName>
    </recommendedName>
</protein>
<dbReference type="EMBL" id="BBNQ01000007">
    <property type="protein sequence ID" value="GAL62682.1"/>
    <property type="molecule type" value="Genomic_DNA"/>
</dbReference>
<feature type="signal peptide" evidence="2">
    <location>
        <begin position="1"/>
        <end position="19"/>
    </location>
</feature>
<dbReference type="OrthoDB" id="8781670at2"/>
<accession>A0A090W577</accession>
<evidence type="ECO:0000256" key="1">
    <source>
        <dbReference type="ARBA" id="ARBA00022729"/>
    </source>
</evidence>
<feature type="domain" description="Secretion system C-terminal sorting" evidence="3">
    <location>
        <begin position="204"/>
        <end position="265"/>
    </location>
</feature>
<gene>
    <name evidence="4" type="ORF">JCM19300_343</name>
</gene>
<dbReference type="Proteomes" id="UP000029644">
    <property type="component" value="Unassembled WGS sequence"/>
</dbReference>
<dbReference type="NCBIfam" id="TIGR04183">
    <property type="entry name" value="Por_Secre_tail"/>
    <property type="match status" value="1"/>
</dbReference>
<evidence type="ECO:0000259" key="3">
    <source>
        <dbReference type="Pfam" id="PF18962"/>
    </source>
</evidence>
<feature type="chain" id="PRO_5001865812" description="Secretion system C-terminal sorting domain-containing protein" evidence="2">
    <location>
        <begin position="20"/>
        <end position="267"/>
    </location>
</feature>
<dbReference type="AlphaFoldDB" id="A0A090W577"/>
<comment type="caution">
    <text evidence="4">The sequence shown here is derived from an EMBL/GenBank/DDBJ whole genome shotgun (WGS) entry which is preliminary data.</text>
</comment>
<evidence type="ECO:0000313" key="4">
    <source>
        <dbReference type="EMBL" id="GAL62682.1"/>
    </source>
</evidence>
<keyword evidence="1 2" id="KW-0732">Signal</keyword>
<dbReference type="Gene3D" id="2.60.120.260">
    <property type="entry name" value="Galactose-binding domain-like"/>
    <property type="match status" value="1"/>
</dbReference>